<comment type="caution">
    <text evidence="9">The sequence shown here is derived from an EMBL/GenBank/DDBJ whole genome shotgun (WGS) entry which is preliminary data.</text>
</comment>
<keyword evidence="8" id="KW-0333">Golgi apparatus</keyword>
<dbReference type="Proteomes" id="UP001303473">
    <property type="component" value="Unassembled WGS sequence"/>
</dbReference>
<evidence type="ECO:0000313" key="9">
    <source>
        <dbReference type="EMBL" id="KAK3936584.1"/>
    </source>
</evidence>
<proteinExistence type="inferred from homology"/>
<comment type="function">
    <text evidence="2">Involved in the metabolism of ADP-ribose 1',2'-cyclic phosphate which is produced as a consequence of tRNA splicing.</text>
</comment>
<dbReference type="GO" id="GO:0004113">
    <property type="term" value="F:2',3'-cyclic-nucleotide 3'-phosphodiesterase activity"/>
    <property type="evidence" value="ECO:0007669"/>
    <property type="project" value="UniProtKB-EC"/>
</dbReference>
<protein>
    <recommendedName>
        <fullName evidence="6">2',3'-cyclic-nucleotide 3'-phosphodiesterase</fullName>
        <ecNumber evidence="5">3.1.4.37</ecNumber>
    </recommendedName>
</protein>
<organism evidence="9 10">
    <name type="scientific">Diplogelasinospora grovesii</name>
    <dbReference type="NCBI Taxonomy" id="303347"/>
    <lineage>
        <taxon>Eukaryota</taxon>
        <taxon>Fungi</taxon>
        <taxon>Dikarya</taxon>
        <taxon>Ascomycota</taxon>
        <taxon>Pezizomycotina</taxon>
        <taxon>Sordariomycetes</taxon>
        <taxon>Sordariomycetidae</taxon>
        <taxon>Sordariales</taxon>
        <taxon>Diplogelasinosporaceae</taxon>
        <taxon>Diplogelasinospora</taxon>
    </lineage>
</organism>
<evidence type="ECO:0000256" key="6">
    <source>
        <dbReference type="ARBA" id="ARBA00014478"/>
    </source>
</evidence>
<evidence type="ECO:0000256" key="2">
    <source>
        <dbReference type="ARBA" id="ARBA00003831"/>
    </source>
</evidence>
<dbReference type="InterPro" id="IPR009097">
    <property type="entry name" value="Cyclic_Pdiesterase"/>
</dbReference>
<keyword evidence="10" id="KW-1185">Reference proteome</keyword>
<keyword evidence="7" id="KW-0378">Hydrolase</keyword>
<dbReference type="PANTHER" id="PTHR28141">
    <property type="entry name" value="2',3'-CYCLIC-NUCLEOTIDE 3'-PHOSPHODIESTERASE"/>
    <property type="match status" value="1"/>
</dbReference>
<sequence>MPGSSLWLVPPPTHPLHKILTDLITNTLPNKFPEHAPDAGGYPQFPPHMTLTSEVSPSLYNGTPQAWLDSIPWPAAGSVKVRFGSVKSQDTFFRRCYISVGLGGGVEELAGLARARGVNDEEDANGPKTKEWLKRWVEAYGPHVSLIYGDKPIDDKTLDRVAKAVEDAGIKMSATPENTASEDQIVEEAGWDGGEVWLVPTDKPIEQWKPIATREL</sequence>
<evidence type="ECO:0000313" key="10">
    <source>
        <dbReference type="Proteomes" id="UP001303473"/>
    </source>
</evidence>
<evidence type="ECO:0000256" key="4">
    <source>
        <dbReference type="ARBA" id="ARBA00006037"/>
    </source>
</evidence>
<accession>A0AAN6N1E3</accession>
<dbReference type="InterPro" id="IPR012386">
    <property type="entry name" value="Cyclic-nucl_3Pdiesterase"/>
</dbReference>
<evidence type="ECO:0000256" key="1">
    <source>
        <dbReference type="ARBA" id="ARBA00000610"/>
    </source>
</evidence>
<evidence type="ECO:0000256" key="8">
    <source>
        <dbReference type="ARBA" id="ARBA00023034"/>
    </source>
</evidence>
<comment type="catalytic activity">
    <reaction evidence="1">
        <text>a nucleoside 2',3'-cyclic phosphate + H2O = a nucleoside 2'-phosphate + H(+)</text>
        <dbReference type="Rhea" id="RHEA:14489"/>
        <dbReference type="ChEBI" id="CHEBI:15377"/>
        <dbReference type="ChEBI" id="CHEBI:15378"/>
        <dbReference type="ChEBI" id="CHEBI:66954"/>
        <dbReference type="ChEBI" id="CHEBI:78552"/>
        <dbReference type="EC" id="3.1.4.37"/>
    </reaction>
</comment>
<dbReference type="Gene3D" id="3.90.1140.10">
    <property type="entry name" value="Cyclic phosphodiesterase"/>
    <property type="match status" value="1"/>
</dbReference>
<dbReference type="AlphaFoldDB" id="A0AAN6N1E3"/>
<dbReference type="GO" id="GO:0005794">
    <property type="term" value="C:Golgi apparatus"/>
    <property type="evidence" value="ECO:0007669"/>
    <property type="project" value="UniProtKB-SubCell"/>
</dbReference>
<dbReference type="EC" id="3.1.4.37" evidence="5"/>
<gene>
    <name evidence="9" type="ORF">QBC46DRAFT_394742</name>
</gene>
<dbReference type="FunFam" id="3.90.1140.10:FF:000016">
    <property type="entry name" value="WGS project CABT00000000 data, contig 2.10"/>
    <property type="match status" value="1"/>
</dbReference>
<evidence type="ECO:0000256" key="5">
    <source>
        <dbReference type="ARBA" id="ARBA00012317"/>
    </source>
</evidence>
<comment type="subcellular location">
    <subcellularLocation>
        <location evidence="3">Golgi apparatus</location>
    </subcellularLocation>
</comment>
<dbReference type="GO" id="GO:0009187">
    <property type="term" value="P:cyclic nucleotide metabolic process"/>
    <property type="evidence" value="ECO:0007669"/>
    <property type="project" value="TreeGrafter"/>
</dbReference>
<evidence type="ECO:0000256" key="3">
    <source>
        <dbReference type="ARBA" id="ARBA00004555"/>
    </source>
</evidence>
<name>A0AAN6N1E3_9PEZI</name>
<dbReference type="PANTHER" id="PTHR28141:SF1">
    <property type="entry name" value="2',3'-CYCLIC-NUCLEOTIDE 3'-PHOSPHODIESTERASE"/>
    <property type="match status" value="1"/>
</dbReference>
<dbReference type="Pfam" id="PF07823">
    <property type="entry name" value="CPDase"/>
    <property type="match status" value="1"/>
</dbReference>
<reference evidence="10" key="1">
    <citation type="journal article" date="2023" name="Mol. Phylogenet. Evol.">
        <title>Genome-scale phylogeny and comparative genomics of the fungal order Sordariales.</title>
        <authorList>
            <person name="Hensen N."/>
            <person name="Bonometti L."/>
            <person name="Westerberg I."/>
            <person name="Brannstrom I.O."/>
            <person name="Guillou S."/>
            <person name="Cros-Aarteil S."/>
            <person name="Calhoun S."/>
            <person name="Haridas S."/>
            <person name="Kuo A."/>
            <person name="Mondo S."/>
            <person name="Pangilinan J."/>
            <person name="Riley R."/>
            <person name="LaButti K."/>
            <person name="Andreopoulos B."/>
            <person name="Lipzen A."/>
            <person name="Chen C."/>
            <person name="Yan M."/>
            <person name="Daum C."/>
            <person name="Ng V."/>
            <person name="Clum A."/>
            <person name="Steindorff A."/>
            <person name="Ohm R.A."/>
            <person name="Martin F."/>
            <person name="Silar P."/>
            <person name="Natvig D.O."/>
            <person name="Lalanne C."/>
            <person name="Gautier V."/>
            <person name="Ament-Velasquez S.L."/>
            <person name="Kruys A."/>
            <person name="Hutchinson M.I."/>
            <person name="Powell A.J."/>
            <person name="Barry K."/>
            <person name="Miller A.N."/>
            <person name="Grigoriev I.V."/>
            <person name="Debuchy R."/>
            <person name="Gladieux P."/>
            <person name="Hiltunen Thoren M."/>
            <person name="Johannesson H."/>
        </authorList>
    </citation>
    <scope>NUCLEOTIDE SEQUENCE [LARGE SCALE GENOMIC DNA]</scope>
    <source>
        <strain evidence="10">CBS 340.73</strain>
    </source>
</reference>
<dbReference type="EMBL" id="MU853879">
    <property type="protein sequence ID" value="KAK3936584.1"/>
    <property type="molecule type" value="Genomic_DNA"/>
</dbReference>
<evidence type="ECO:0000256" key="7">
    <source>
        <dbReference type="ARBA" id="ARBA00022801"/>
    </source>
</evidence>
<comment type="similarity">
    <text evidence="4">Belongs to the 2H phosphoesterase superfamily. CPD1 family.</text>
</comment>
<dbReference type="SUPFAM" id="SSF55144">
    <property type="entry name" value="LigT-like"/>
    <property type="match status" value="1"/>
</dbReference>